<organism evidence="1 2">
    <name type="scientific">Thalassospira marina</name>
    <dbReference type="NCBI Taxonomy" id="2048283"/>
    <lineage>
        <taxon>Bacteria</taxon>
        <taxon>Pseudomonadati</taxon>
        <taxon>Pseudomonadota</taxon>
        <taxon>Alphaproteobacteria</taxon>
        <taxon>Rhodospirillales</taxon>
        <taxon>Thalassospiraceae</taxon>
        <taxon>Thalassospira</taxon>
    </lineage>
</organism>
<gene>
    <name evidence="1" type="ORF">COO20_13890</name>
</gene>
<dbReference type="EMBL" id="NWTK01000008">
    <property type="protein sequence ID" value="PKR53619.1"/>
    <property type="molecule type" value="Genomic_DNA"/>
</dbReference>
<protein>
    <submittedName>
        <fullName evidence="1">Methyltransferase type 12</fullName>
    </submittedName>
</protein>
<accession>A0A2N3KSQ4</accession>
<comment type="caution">
    <text evidence="1">The sequence shown here is derived from an EMBL/GenBank/DDBJ whole genome shotgun (WGS) entry which is preliminary data.</text>
</comment>
<keyword evidence="1" id="KW-0808">Transferase</keyword>
<name>A0A2N3KSQ4_9PROT</name>
<keyword evidence="1" id="KW-0489">Methyltransferase</keyword>
<evidence type="ECO:0000313" key="1">
    <source>
        <dbReference type="EMBL" id="PKR53619.1"/>
    </source>
</evidence>
<dbReference type="RefSeq" id="WP_101267502.1">
    <property type="nucleotide sequence ID" value="NZ_NWTK01000008.1"/>
</dbReference>
<evidence type="ECO:0000313" key="2">
    <source>
        <dbReference type="Proteomes" id="UP000233597"/>
    </source>
</evidence>
<dbReference type="OrthoDB" id="3078257at2"/>
<dbReference type="AlphaFoldDB" id="A0A2N3KSQ4"/>
<reference evidence="1 2" key="1">
    <citation type="submission" date="2017-09" db="EMBL/GenBank/DDBJ databases">
        <title>Biodiversity and function of Thalassospira species in the particle-attached aromatic-hydrocarbon-degrading consortia from the surface seawater of the South China Sea.</title>
        <authorList>
            <person name="Dong C."/>
            <person name="Liu R."/>
            <person name="Shao Z."/>
        </authorList>
    </citation>
    <scope>NUCLEOTIDE SEQUENCE [LARGE SCALE GENOMIC DNA]</scope>
    <source>
        <strain evidence="1 2">CSC1P2</strain>
    </source>
</reference>
<dbReference type="GO" id="GO:0032259">
    <property type="term" value="P:methylation"/>
    <property type="evidence" value="ECO:0007669"/>
    <property type="project" value="UniProtKB-KW"/>
</dbReference>
<proteinExistence type="predicted"/>
<dbReference type="GO" id="GO:0008168">
    <property type="term" value="F:methyltransferase activity"/>
    <property type="evidence" value="ECO:0007669"/>
    <property type="project" value="UniProtKB-KW"/>
</dbReference>
<dbReference type="Proteomes" id="UP000233597">
    <property type="component" value="Unassembled WGS sequence"/>
</dbReference>
<sequence>MPFDIDEIYHADWSLGAKGRWKVHARRINDGDDGWCIDDMSPVGDIAPFINQLCQDGHTKTIWLGLDFPLGLCRAWYEKSGFENFASVQGWLSTPQGQGFFDICDDQSQITPNRPFYPARAGAKGSVKRAHLACGLGVDAFSDLHRACEKATATRNKAAVPFWTLGANQVGKAMLHGWQNLLLPGQDCGFHIWPFDGDLARLSQTPGTTLIETYPAEIYGWLGLHEMTLPSGRFAKSRQAARRDAIAQLMPMLESWGIVTEPSLYQRIANGIDNAHGKDDAFDALIGVIGLIMIAMGKRAENLPDRAMIRDQEGWIIGQFANLPAS</sequence>